<sequence length="295" mass="29220">MSCFFYWNHMQLNHAFVLTLIAASLAACGGGGSSSPSDTSVAVNTTKPADPVAPVVPVVPTVPAATGENTGSVSARFVNGDNSRFIFTAIGLQSSGKASLLVQDTSGALSNIGSIVLTGNPSVTREISGDAAFAQGRWFKGSFSNSTGATTLTGNNASAHYVAYNVLAALPATGTFTCDAGTFTAPSYTGGTNISSSGYFGTASGTASMSFDASGAKIALAIDASAGGSTGKVSASTTIASPGSSSITGGYLSNGTGAQLMLGDGGAGRYLLIAAYKAQLANGANYQGVATFRCS</sequence>
<name>A0AB38CF59_9BURK</name>
<evidence type="ECO:0000313" key="2">
    <source>
        <dbReference type="EMBL" id="SFY03039.1"/>
    </source>
</evidence>
<reference evidence="2 3" key="1">
    <citation type="submission" date="2016-11" db="EMBL/GenBank/DDBJ databases">
        <authorList>
            <person name="Varghese N."/>
            <person name="Submissions S."/>
        </authorList>
    </citation>
    <scope>NUCLEOTIDE SEQUENCE [LARGE SCALE GENOMIC DNA]</scope>
    <source>
        <strain evidence="2 3">NFR18</strain>
    </source>
</reference>
<dbReference type="Proteomes" id="UP000182489">
    <property type="component" value="Unassembled WGS sequence"/>
</dbReference>
<feature type="signal peptide" evidence="1">
    <location>
        <begin position="1"/>
        <end position="26"/>
    </location>
</feature>
<dbReference type="EMBL" id="FPKH01000005">
    <property type="protein sequence ID" value="SFY03039.1"/>
    <property type="molecule type" value="Genomic_DNA"/>
</dbReference>
<evidence type="ECO:0000256" key="1">
    <source>
        <dbReference type="SAM" id="SignalP"/>
    </source>
</evidence>
<feature type="chain" id="PRO_5044192393" description="Lipoprotein" evidence="1">
    <location>
        <begin position="27"/>
        <end position="295"/>
    </location>
</feature>
<organism evidence="2 3">
    <name type="scientific">Janthinobacterium lividum</name>
    <dbReference type="NCBI Taxonomy" id="29581"/>
    <lineage>
        <taxon>Bacteria</taxon>
        <taxon>Pseudomonadati</taxon>
        <taxon>Pseudomonadota</taxon>
        <taxon>Betaproteobacteria</taxon>
        <taxon>Burkholderiales</taxon>
        <taxon>Oxalobacteraceae</taxon>
        <taxon>Janthinobacterium</taxon>
    </lineage>
</organism>
<keyword evidence="1" id="KW-0732">Signal</keyword>
<gene>
    <name evidence="2" type="ORF">SAMN03097694_4193</name>
</gene>
<comment type="caution">
    <text evidence="2">The sequence shown here is derived from an EMBL/GenBank/DDBJ whole genome shotgun (WGS) entry which is preliminary data.</text>
</comment>
<proteinExistence type="predicted"/>
<dbReference type="AlphaFoldDB" id="A0AB38CF59"/>
<accession>A0AB38CF59</accession>
<protein>
    <recommendedName>
        <fullName evidence="4">Lipoprotein</fullName>
    </recommendedName>
</protein>
<evidence type="ECO:0008006" key="4">
    <source>
        <dbReference type="Google" id="ProtNLM"/>
    </source>
</evidence>
<evidence type="ECO:0000313" key="3">
    <source>
        <dbReference type="Proteomes" id="UP000182489"/>
    </source>
</evidence>